<accession>A0ACB8SK73</accession>
<organism evidence="1 2">
    <name type="scientific">Artomyces pyxidatus</name>
    <dbReference type="NCBI Taxonomy" id="48021"/>
    <lineage>
        <taxon>Eukaryota</taxon>
        <taxon>Fungi</taxon>
        <taxon>Dikarya</taxon>
        <taxon>Basidiomycota</taxon>
        <taxon>Agaricomycotina</taxon>
        <taxon>Agaricomycetes</taxon>
        <taxon>Russulales</taxon>
        <taxon>Auriscalpiaceae</taxon>
        <taxon>Artomyces</taxon>
    </lineage>
</organism>
<reference evidence="1" key="1">
    <citation type="submission" date="2021-03" db="EMBL/GenBank/DDBJ databases">
        <authorList>
            <consortium name="DOE Joint Genome Institute"/>
            <person name="Ahrendt S."/>
            <person name="Looney B.P."/>
            <person name="Miyauchi S."/>
            <person name="Morin E."/>
            <person name="Drula E."/>
            <person name="Courty P.E."/>
            <person name="Chicoki N."/>
            <person name="Fauchery L."/>
            <person name="Kohler A."/>
            <person name="Kuo A."/>
            <person name="Labutti K."/>
            <person name="Pangilinan J."/>
            <person name="Lipzen A."/>
            <person name="Riley R."/>
            <person name="Andreopoulos W."/>
            <person name="He G."/>
            <person name="Johnson J."/>
            <person name="Barry K.W."/>
            <person name="Grigoriev I.V."/>
            <person name="Nagy L."/>
            <person name="Hibbett D."/>
            <person name="Henrissat B."/>
            <person name="Matheny P.B."/>
            <person name="Labbe J."/>
            <person name="Martin F."/>
        </authorList>
    </citation>
    <scope>NUCLEOTIDE SEQUENCE</scope>
    <source>
        <strain evidence="1">HHB10654</strain>
    </source>
</reference>
<evidence type="ECO:0000313" key="1">
    <source>
        <dbReference type="EMBL" id="KAI0056607.1"/>
    </source>
</evidence>
<protein>
    <submittedName>
        <fullName evidence="1">Uncharacterized protein</fullName>
    </submittedName>
</protein>
<comment type="caution">
    <text evidence="1">The sequence shown here is derived from an EMBL/GenBank/DDBJ whole genome shotgun (WGS) entry which is preliminary data.</text>
</comment>
<dbReference type="EMBL" id="MU277261">
    <property type="protein sequence ID" value="KAI0056607.1"/>
    <property type="molecule type" value="Genomic_DNA"/>
</dbReference>
<reference evidence="1" key="2">
    <citation type="journal article" date="2022" name="New Phytol.">
        <title>Evolutionary transition to the ectomycorrhizal habit in the genomes of a hyperdiverse lineage of mushroom-forming fungi.</title>
        <authorList>
            <person name="Looney B."/>
            <person name="Miyauchi S."/>
            <person name="Morin E."/>
            <person name="Drula E."/>
            <person name="Courty P.E."/>
            <person name="Kohler A."/>
            <person name="Kuo A."/>
            <person name="LaButti K."/>
            <person name="Pangilinan J."/>
            <person name="Lipzen A."/>
            <person name="Riley R."/>
            <person name="Andreopoulos W."/>
            <person name="He G."/>
            <person name="Johnson J."/>
            <person name="Nolan M."/>
            <person name="Tritt A."/>
            <person name="Barry K.W."/>
            <person name="Grigoriev I.V."/>
            <person name="Nagy L.G."/>
            <person name="Hibbett D."/>
            <person name="Henrissat B."/>
            <person name="Matheny P.B."/>
            <person name="Labbe J."/>
            <person name="Martin F.M."/>
        </authorList>
    </citation>
    <scope>NUCLEOTIDE SEQUENCE</scope>
    <source>
        <strain evidence="1">HHB10654</strain>
    </source>
</reference>
<name>A0ACB8SK73_9AGAM</name>
<evidence type="ECO:0000313" key="2">
    <source>
        <dbReference type="Proteomes" id="UP000814140"/>
    </source>
</evidence>
<dbReference type="Proteomes" id="UP000814140">
    <property type="component" value="Unassembled WGS sequence"/>
</dbReference>
<gene>
    <name evidence="1" type="ORF">BV25DRAFT_1920853</name>
</gene>
<proteinExistence type="predicted"/>
<sequence length="145" mass="16277">MYTLPPTASAQLHTVHQWYEAVTRWDVAKLDELFTPDYRHVSLPASVGEADKGKKEGLALVQFMASLFNGKAIDYEWYDVNETDGKIWVHSKMYGKTPKELAFNNESIFQFTLRAEGEGIQIAEIREFVDTKATAEFAQGLAGAA</sequence>
<keyword evidence="2" id="KW-1185">Reference proteome</keyword>